<evidence type="ECO:0000313" key="2">
    <source>
        <dbReference type="EMBL" id="PIA25021.1"/>
    </source>
</evidence>
<dbReference type="GO" id="GO:0006508">
    <property type="term" value="P:proteolysis"/>
    <property type="evidence" value="ECO:0007669"/>
    <property type="project" value="InterPro"/>
</dbReference>
<dbReference type="Proteomes" id="UP000230069">
    <property type="component" value="Unassembled WGS sequence"/>
</dbReference>
<dbReference type="Pfam" id="PF00450">
    <property type="entry name" value="Peptidase_S10"/>
    <property type="match status" value="1"/>
</dbReference>
<protein>
    <submittedName>
        <fullName evidence="2">Uncharacterized protein</fullName>
    </submittedName>
</protein>
<dbReference type="InParanoid" id="A0A2G5C194"/>
<dbReference type="OrthoDB" id="443318at2759"/>
<dbReference type="EMBL" id="KZ305147">
    <property type="protein sequence ID" value="PIA25021.1"/>
    <property type="molecule type" value="Genomic_DNA"/>
</dbReference>
<evidence type="ECO:0000256" key="1">
    <source>
        <dbReference type="ARBA" id="ARBA00009431"/>
    </source>
</evidence>
<proteinExistence type="inferred from homology"/>
<dbReference type="GO" id="GO:0004185">
    <property type="term" value="F:serine-type carboxypeptidase activity"/>
    <property type="evidence" value="ECO:0007669"/>
    <property type="project" value="InterPro"/>
</dbReference>
<dbReference type="InterPro" id="IPR029058">
    <property type="entry name" value="AB_hydrolase_fold"/>
</dbReference>
<dbReference type="InterPro" id="IPR001563">
    <property type="entry name" value="Peptidase_S10"/>
</dbReference>
<sequence length="76" mass="8766">MDVPSMSTQAWIRSLKSSISDEWRQWLVNDQVAGYTRTYSNNLTYASVKGAGHTAAEYKPEECFAMIKRWLSYEPL</sequence>
<evidence type="ECO:0000313" key="3">
    <source>
        <dbReference type="Proteomes" id="UP000230069"/>
    </source>
</evidence>
<organism evidence="2 3">
    <name type="scientific">Aquilegia coerulea</name>
    <name type="common">Rocky mountain columbine</name>
    <dbReference type="NCBI Taxonomy" id="218851"/>
    <lineage>
        <taxon>Eukaryota</taxon>
        <taxon>Viridiplantae</taxon>
        <taxon>Streptophyta</taxon>
        <taxon>Embryophyta</taxon>
        <taxon>Tracheophyta</taxon>
        <taxon>Spermatophyta</taxon>
        <taxon>Magnoliopsida</taxon>
        <taxon>Ranunculales</taxon>
        <taxon>Ranunculaceae</taxon>
        <taxon>Thalictroideae</taxon>
        <taxon>Aquilegia</taxon>
    </lineage>
</organism>
<dbReference type="SUPFAM" id="SSF53474">
    <property type="entry name" value="alpha/beta-Hydrolases"/>
    <property type="match status" value="1"/>
</dbReference>
<gene>
    <name evidence="2" type="ORF">AQUCO_13300015v1</name>
</gene>
<comment type="similarity">
    <text evidence="1">Belongs to the peptidase S10 family.</text>
</comment>
<keyword evidence="3" id="KW-1185">Reference proteome</keyword>
<dbReference type="Gene3D" id="3.40.50.11320">
    <property type="match status" value="1"/>
</dbReference>
<accession>A0A2G5C194</accession>
<dbReference type="AlphaFoldDB" id="A0A2G5C194"/>
<name>A0A2G5C194_AQUCA</name>
<reference evidence="2 3" key="1">
    <citation type="submission" date="2017-09" db="EMBL/GenBank/DDBJ databases">
        <title>WGS assembly of Aquilegia coerulea Goldsmith.</title>
        <authorList>
            <person name="Hodges S."/>
            <person name="Kramer E."/>
            <person name="Nordborg M."/>
            <person name="Tomkins J."/>
            <person name="Borevitz J."/>
            <person name="Derieg N."/>
            <person name="Yan J."/>
            <person name="Mihaltcheva S."/>
            <person name="Hayes R.D."/>
            <person name="Rokhsar D."/>
        </authorList>
    </citation>
    <scope>NUCLEOTIDE SEQUENCE [LARGE SCALE GENOMIC DNA]</scope>
    <source>
        <strain evidence="3">cv. Goldsmith</strain>
    </source>
</reference>